<protein>
    <submittedName>
        <fullName evidence="4">DNTP triphosphohydrolase</fullName>
    </submittedName>
</protein>
<dbReference type="Gene3D" id="1.10.3410.10">
    <property type="entry name" value="putative deoxyguanosinetriphosphate triphosphohydrolase like domain"/>
    <property type="match status" value="1"/>
</dbReference>
<accession>A0ABT1SHQ2</accession>
<keyword evidence="1" id="KW-0378">Hydrolase</keyword>
<dbReference type="PANTHER" id="PTHR11373:SF32">
    <property type="entry name" value="DEOXYGUANOSINETRIPHOSPHATE TRIPHOSPHOHYDROLASE"/>
    <property type="match status" value="1"/>
</dbReference>
<feature type="region of interest" description="Disordered" evidence="2">
    <location>
        <begin position="322"/>
        <end position="342"/>
    </location>
</feature>
<dbReference type="Gene3D" id="1.10.3210.10">
    <property type="entry name" value="Hypothetical protein af1432"/>
    <property type="match status" value="1"/>
</dbReference>
<name>A0ABT1SHQ2_9FIRM</name>
<evidence type="ECO:0000313" key="5">
    <source>
        <dbReference type="Proteomes" id="UP001524435"/>
    </source>
</evidence>
<dbReference type="PROSITE" id="PS51831">
    <property type="entry name" value="HD"/>
    <property type="match status" value="1"/>
</dbReference>
<dbReference type="Proteomes" id="UP001524435">
    <property type="component" value="Unassembled WGS sequence"/>
</dbReference>
<dbReference type="Gene3D" id="1.10.3550.10">
    <property type="entry name" value="eoxyguanosinetriphosphate triphosphohydrolase domain-like"/>
    <property type="match status" value="2"/>
</dbReference>
<dbReference type="SUPFAM" id="SSF109604">
    <property type="entry name" value="HD-domain/PDEase-like"/>
    <property type="match status" value="1"/>
</dbReference>
<dbReference type="Pfam" id="PF01966">
    <property type="entry name" value="HD"/>
    <property type="match status" value="1"/>
</dbReference>
<dbReference type="InterPro" id="IPR027432">
    <property type="entry name" value="dGTP_triphosphohydrolase_C"/>
</dbReference>
<dbReference type="RefSeq" id="WP_178200117.1">
    <property type="nucleotide sequence ID" value="NZ_CALVCM010000034.1"/>
</dbReference>
<dbReference type="NCBIfam" id="TIGR01353">
    <property type="entry name" value="dGTP_triPase"/>
    <property type="match status" value="1"/>
</dbReference>
<feature type="domain" description="HD" evidence="3">
    <location>
        <begin position="64"/>
        <end position="267"/>
    </location>
</feature>
<dbReference type="CDD" id="cd00077">
    <property type="entry name" value="HDc"/>
    <property type="match status" value="1"/>
</dbReference>
<dbReference type="InterPro" id="IPR023293">
    <property type="entry name" value="dGTP_triP_hydro_central_sf"/>
</dbReference>
<evidence type="ECO:0000256" key="2">
    <source>
        <dbReference type="SAM" id="MobiDB-lite"/>
    </source>
</evidence>
<proteinExistence type="predicted"/>
<dbReference type="InterPro" id="IPR006674">
    <property type="entry name" value="HD_domain"/>
</dbReference>
<evidence type="ECO:0000313" key="4">
    <source>
        <dbReference type="EMBL" id="MCQ5120754.1"/>
    </source>
</evidence>
<dbReference type="InterPro" id="IPR003607">
    <property type="entry name" value="HD/PDEase_dom"/>
</dbReference>
<dbReference type="PANTHER" id="PTHR11373">
    <property type="entry name" value="DEOXYNUCLEOSIDE TRIPHOSPHATE TRIPHOSPHOHYDROLASE"/>
    <property type="match status" value="1"/>
</dbReference>
<comment type="caution">
    <text evidence="4">The sequence shown here is derived from an EMBL/GenBank/DDBJ whole genome shotgun (WGS) entry which is preliminary data.</text>
</comment>
<evidence type="ECO:0000259" key="3">
    <source>
        <dbReference type="PROSITE" id="PS51831"/>
    </source>
</evidence>
<dbReference type="InterPro" id="IPR050135">
    <property type="entry name" value="dGTPase-like"/>
</dbReference>
<sequence length="513" mass="60208">MNWDTLLSDTRLGNEIEIPYDQTKYAINEFNKDYWRILECFSFRQLQDKTQVFPLDKNDLVRTRLTHSLEVSSLAKQLVVMIHKNINTYITKNVYKLYPFSAKHAEYAAEIVACAGLLHDIGNPPFGHFGEDIVHSWFENHVDELCYYDEEELRTISLRKKELRSDLQHFEGNAQAFRLLTKLHDVDSEYGLNLTSAVLNTIVKYPTDSLHIEENSPNVCIHKLGYYYADEILFQKVVGNTKTFFDERHHRHPLTFILEAADDIAYATADLEDSYKKGLFTLDEFIAFFEKQIEAQREKVQNDLVKRSYEIINKLKEYRLKENESKNKSKNKSENKSENESENDLTSLNDWRIFQKWIKYMRHWLLYCAAYGFTNHYKEIMEGTYHSEILSDTFHEMTMKILKEAMKTFTFPSANIIKLELSAEIIIEGLLERFVPAAIDWDVKSGDRKTKAKAEKKLMTLIPENYKKAYDKNKSNDKEHNLYLRLLLVADFISSMTDTQAKTLYQEITGINN</sequence>
<feature type="compositionally biased region" description="Basic and acidic residues" evidence="2">
    <location>
        <begin position="322"/>
        <end position="339"/>
    </location>
</feature>
<reference evidence="4 5" key="1">
    <citation type="submission" date="2022-06" db="EMBL/GenBank/DDBJ databases">
        <title>Isolation of gut microbiota from human fecal samples.</title>
        <authorList>
            <person name="Pamer E.G."/>
            <person name="Barat B."/>
            <person name="Waligurski E."/>
            <person name="Medina S."/>
            <person name="Paddock L."/>
            <person name="Mostad J."/>
        </authorList>
    </citation>
    <scope>NUCLEOTIDE SEQUENCE [LARGE SCALE GENOMIC DNA]</scope>
    <source>
        <strain evidence="4 5">DFI.6.1</strain>
    </source>
</reference>
<gene>
    <name evidence="4" type="primary">dgt</name>
    <name evidence="4" type="ORF">NE663_00580</name>
</gene>
<dbReference type="InterPro" id="IPR006261">
    <property type="entry name" value="dGTPase"/>
</dbReference>
<organism evidence="4 5">
    <name type="scientific">Massilicoli timonensis</name>
    <dbReference type="NCBI Taxonomy" id="2015901"/>
    <lineage>
        <taxon>Bacteria</taxon>
        <taxon>Bacillati</taxon>
        <taxon>Bacillota</taxon>
        <taxon>Erysipelotrichia</taxon>
        <taxon>Erysipelotrichales</taxon>
        <taxon>Erysipelotrichaceae</taxon>
        <taxon>Massilicoli</taxon>
    </lineage>
</organism>
<dbReference type="EMBL" id="JANGCH010000001">
    <property type="protein sequence ID" value="MCQ5120754.1"/>
    <property type="molecule type" value="Genomic_DNA"/>
</dbReference>
<evidence type="ECO:0000256" key="1">
    <source>
        <dbReference type="ARBA" id="ARBA00022801"/>
    </source>
</evidence>
<keyword evidence="5" id="KW-1185">Reference proteome</keyword>
<dbReference type="SMART" id="SM00471">
    <property type="entry name" value="HDc"/>
    <property type="match status" value="1"/>
</dbReference>